<evidence type="ECO:0000259" key="1">
    <source>
        <dbReference type="SMART" id="SM00382"/>
    </source>
</evidence>
<gene>
    <name evidence="2" type="ORF">PMG25_20015</name>
</gene>
<keyword evidence="2" id="KW-0547">Nucleotide-binding</keyword>
<dbReference type="SMART" id="SM00382">
    <property type="entry name" value="AAA"/>
    <property type="match status" value="1"/>
</dbReference>
<sequence>MTDLFNTTWQNENQQALIQALAQLQTRISDFVRHENDKMSKESSTREVVTEEGESIPDLEESEFALDQLCSTFNLSSFERDILLLCAGAELDEQFLEWLSHLQGTGQKSYPTFGLALKLLDRPHWSALTPESPLRYWRLIELGAGPSFTLSPLRIDESILHYLAGIKTQPLQLEALIRSLEISVSLMEHDHELIQTLVDTWVGAANGQEFPLVQLCGEDSQSKQAIAATAFSSLNLTLHHLDPAQLPSSPHDVHQLLRLWHREAFLKGYALLINCDRLSTPLNQNLALIKLIQEISTPVILTSGDRLSIPNRSIINLEVHKPTLSQQSQYWQTHLDSWGIELNGQVQTLISQFNLTSTQIQTICAHTLSKHRSQPPEIITRELWSACRHQARPRMDDLAQRIEVQATWEDLVLPDTQTQTLKTMAAHLRQRAKVYENWGFRRKSGRGLGISALFSGPSGTGKTTAAEVLANTLKLDLYKIDLSSVVSKYIGETEKNLRRVFDAAESGGTILLFDEADALFGKRSEVKDSHDRHANIEVSYLLQRMEAYQGLAILTTNLKGALDNAFMRRIRFIVPFNFPDIKQRAEIWRRIFPPETPTQDLDMNKLGKLSISGGNIRNIALNAAFLAAEEDEPVQMKHILQAAKSEYVKLEKPLLDSEVKGWIAKP</sequence>
<protein>
    <submittedName>
        <fullName evidence="2">ATP-binding protein</fullName>
    </submittedName>
</protein>
<dbReference type="CDD" id="cd19481">
    <property type="entry name" value="RecA-like_protease"/>
    <property type="match status" value="1"/>
</dbReference>
<dbReference type="PANTHER" id="PTHR46411">
    <property type="entry name" value="FAMILY ATPASE, PUTATIVE-RELATED"/>
    <property type="match status" value="1"/>
</dbReference>
<dbReference type="EMBL" id="JAQOSO010000102">
    <property type="protein sequence ID" value="MDJ1176374.1"/>
    <property type="molecule type" value="Genomic_DNA"/>
</dbReference>
<dbReference type="InterPro" id="IPR027417">
    <property type="entry name" value="P-loop_NTPase"/>
</dbReference>
<feature type="domain" description="AAA+ ATPase" evidence="1">
    <location>
        <begin position="448"/>
        <end position="580"/>
    </location>
</feature>
<dbReference type="PANTHER" id="PTHR46411:SF3">
    <property type="entry name" value="AAA+ ATPASE DOMAIN-CONTAINING PROTEIN"/>
    <property type="match status" value="1"/>
</dbReference>
<dbReference type="InterPro" id="IPR003593">
    <property type="entry name" value="AAA+_ATPase"/>
</dbReference>
<evidence type="ECO:0000313" key="3">
    <source>
        <dbReference type="Proteomes" id="UP001235849"/>
    </source>
</evidence>
<dbReference type="SUPFAM" id="SSF52540">
    <property type="entry name" value="P-loop containing nucleoside triphosphate hydrolases"/>
    <property type="match status" value="1"/>
</dbReference>
<dbReference type="Gene3D" id="3.40.50.300">
    <property type="entry name" value="P-loop containing nucleotide triphosphate hydrolases"/>
    <property type="match status" value="1"/>
</dbReference>
<dbReference type="InterPro" id="IPR003959">
    <property type="entry name" value="ATPase_AAA_core"/>
</dbReference>
<keyword evidence="2" id="KW-0067">ATP-binding</keyword>
<comment type="caution">
    <text evidence="2">The sequence shown here is derived from an EMBL/GenBank/DDBJ whole genome shotgun (WGS) entry which is preliminary data.</text>
</comment>
<accession>A0ABT7BCS2</accession>
<dbReference type="RefSeq" id="WP_283768659.1">
    <property type="nucleotide sequence ID" value="NZ_JAQOSO010000102.1"/>
</dbReference>
<evidence type="ECO:0000313" key="2">
    <source>
        <dbReference type="EMBL" id="MDJ1176374.1"/>
    </source>
</evidence>
<dbReference type="Proteomes" id="UP001235849">
    <property type="component" value="Unassembled WGS sequence"/>
</dbReference>
<proteinExistence type="predicted"/>
<dbReference type="Pfam" id="PF22977">
    <property type="entry name" value="WHD"/>
    <property type="match status" value="1"/>
</dbReference>
<dbReference type="Pfam" id="PF00004">
    <property type="entry name" value="AAA"/>
    <property type="match status" value="1"/>
</dbReference>
<name>A0ABT7BCS2_9CYAN</name>
<keyword evidence="3" id="KW-1185">Reference proteome</keyword>
<dbReference type="GO" id="GO:0005524">
    <property type="term" value="F:ATP binding"/>
    <property type="evidence" value="ECO:0007669"/>
    <property type="project" value="UniProtKB-KW"/>
</dbReference>
<reference evidence="2 3" key="1">
    <citation type="submission" date="2023-01" db="EMBL/GenBank/DDBJ databases">
        <title>Novel diversity within Roseofilum (Cyanobacteria; Desertifilaceae) from marine benthic mats with descriptions of four novel species.</title>
        <authorList>
            <person name="Wang Y."/>
            <person name="Berthold D.E."/>
            <person name="Hu J."/>
            <person name="Lefler F.W."/>
            <person name="Laughinghouse H.D. IV."/>
        </authorList>
    </citation>
    <scope>NUCLEOTIDE SEQUENCE [LARGE SCALE GENOMIC DNA]</scope>
    <source>
        <strain evidence="2 3">BLCC-M114</strain>
    </source>
</reference>
<organism evidence="2 3">
    <name type="scientific">Roseofilum capinflatum BLCC-M114</name>
    <dbReference type="NCBI Taxonomy" id="3022440"/>
    <lineage>
        <taxon>Bacteria</taxon>
        <taxon>Bacillati</taxon>
        <taxon>Cyanobacteriota</taxon>
        <taxon>Cyanophyceae</taxon>
        <taxon>Desertifilales</taxon>
        <taxon>Desertifilaceae</taxon>
        <taxon>Roseofilum</taxon>
        <taxon>Roseofilum capinflatum</taxon>
    </lineage>
</organism>
<dbReference type="InterPro" id="IPR054472">
    <property type="entry name" value="WHD"/>
</dbReference>